<sequence>MVSSEIDSMKSELLVESVIKSGLIGDDCRCLKEENVQALGFMAKITDGPNWKGDQQTRGSVVPSYWMFKGRKCSGFRIYGKDNRRSKLEGRSADERVGCPFILALLAEPLGSLAFLVQVSPRRSRWEVELEPVAAC</sequence>
<organism evidence="1 2">
    <name type="scientific">Dorcoceras hygrometricum</name>
    <dbReference type="NCBI Taxonomy" id="472368"/>
    <lineage>
        <taxon>Eukaryota</taxon>
        <taxon>Viridiplantae</taxon>
        <taxon>Streptophyta</taxon>
        <taxon>Embryophyta</taxon>
        <taxon>Tracheophyta</taxon>
        <taxon>Spermatophyta</taxon>
        <taxon>Magnoliopsida</taxon>
        <taxon>eudicotyledons</taxon>
        <taxon>Gunneridae</taxon>
        <taxon>Pentapetalae</taxon>
        <taxon>asterids</taxon>
        <taxon>lamiids</taxon>
        <taxon>Lamiales</taxon>
        <taxon>Gesneriaceae</taxon>
        <taxon>Didymocarpoideae</taxon>
        <taxon>Trichosporeae</taxon>
        <taxon>Loxocarpinae</taxon>
        <taxon>Dorcoceras</taxon>
    </lineage>
</organism>
<evidence type="ECO:0000313" key="2">
    <source>
        <dbReference type="Proteomes" id="UP000250235"/>
    </source>
</evidence>
<reference evidence="1 2" key="1">
    <citation type="journal article" date="2015" name="Proc. Natl. Acad. Sci. U.S.A.">
        <title>The resurrection genome of Boea hygrometrica: A blueprint for survival of dehydration.</title>
        <authorList>
            <person name="Xiao L."/>
            <person name="Yang G."/>
            <person name="Zhang L."/>
            <person name="Yang X."/>
            <person name="Zhao S."/>
            <person name="Ji Z."/>
            <person name="Zhou Q."/>
            <person name="Hu M."/>
            <person name="Wang Y."/>
            <person name="Chen M."/>
            <person name="Xu Y."/>
            <person name="Jin H."/>
            <person name="Xiao X."/>
            <person name="Hu G."/>
            <person name="Bao F."/>
            <person name="Hu Y."/>
            <person name="Wan P."/>
            <person name="Li L."/>
            <person name="Deng X."/>
            <person name="Kuang T."/>
            <person name="Xiang C."/>
            <person name="Zhu J.K."/>
            <person name="Oliver M.J."/>
            <person name="He Y."/>
        </authorList>
    </citation>
    <scope>NUCLEOTIDE SEQUENCE [LARGE SCALE GENOMIC DNA]</scope>
    <source>
        <strain evidence="2">cv. XS01</strain>
    </source>
</reference>
<proteinExistence type="predicted"/>
<dbReference type="AlphaFoldDB" id="A0A2Z7B2E0"/>
<evidence type="ECO:0000313" key="1">
    <source>
        <dbReference type="EMBL" id="KZV28528.1"/>
    </source>
</evidence>
<name>A0A2Z7B2E0_9LAMI</name>
<dbReference type="EMBL" id="KV010111">
    <property type="protein sequence ID" value="KZV28528.1"/>
    <property type="molecule type" value="Genomic_DNA"/>
</dbReference>
<protein>
    <submittedName>
        <fullName evidence="1">MATE efflux family protein 1-like</fullName>
    </submittedName>
</protein>
<gene>
    <name evidence="1" type="ORF">F511_40387</name>
</gene>
<accession>A0A2Z7B2E0</accession>
<dbReference type="Proteomes" id="UP000250235">
    <property type="component" value="Unassembled WGS sequence"/>
</dbReference>
<keyword evidence="2" id="KW-1185">Reference proteome</keyword>